<keyword evidence="3" id="KW-1185">Reference proteome</keyword>
<reference evidence="2 3" key="1">
    <citation type="submission" date="2019-03" db="EMBL/GenBank/DDBJ databases">
        <title>First draft genome of Liparis tanakae, snailfish: a comprehensive survey of snailfish specific genes.</title>
        <authorList>
            <person name="Kim W."/>
            <person name="Song I."/>
            <person name="Jeong J.-H."/>
            <person name="Kim D."/>
            <person name="Kim S."/>
            <person name="Ryu S."/>
            <person name="Song J.Y."/>
            <person name="Lee S.K."/>
        </authorList>
    </citation>
    <scope>NUCLEOTIDE SEQUENCE [LARGE SCALE GENOMIC DNA]</scope>
    <source>
        <tissue evidence="2">Muscle</tissue>
    </source>
</reference>
<evidence type="ECO:0000256" key="1">
    <source>
        <dbReference type="SAM" id="MobiDB-lite"/>
    </source>
</evidence>
<proteinExistence type="predicted"/>
<accession>A0A4Z2I3J8</accession>
<dbReference type="Proteomes" id="UP000314294">
    <property type="component" value="Unassembled WGS sequence"/>
</dbReference>
<dbReference type="AlphaFoldDB" id="A0A4Z2I3J8"/>
<evidence type="ECO:0000313" key="2">
    <source>
        <dbReference type="EMBL" id="TNN72045.1"/>
    </source>
</evidence>
<evidence type="ECO:0000313" key="3">
    <source>
        <dbReference type="Proteomes" id="UP000314294"/>
    </source>
</evidence>
<organism evidence="2 3">
    <name type="scientific">Liparis tanakae</name>
    <name type="common">Tanaka's snailfish</name>
    <dbReference type="NCBI Taxonomy" id="230148"/>
    <lineage>
        <taxon>Eukaryota</taxon>
        <taxon>Metazoa</taxon>
        <taxon>Chordata</taxon>
        <taxon>Craniata</taxon>
        <taxon>Vertebrata</taxon>
        <taxon>Euteleostomi</taxon>
        <taxon>Actinopterygii</taxon>
        <taxon>Neopterygii</taxon>
        <taxon>Teleostei</taxon>
        <taxon>Neoteleostei</taxon>
        <taxon>Acanthomorphata</taxon>
        <taxon>Eupercaria</taxon>
        <taxon>Perciformes</taxon>
        <taxon>Cottioidei</taxon>
        <taxon>Cottales</taxon>
        <taxon>Liparidae</taxon>
        <taxon>Liparis</taxon>
    </lineage>
</organism>
<gene>
    <name evidence="2" type="ORF">EYF80_017833</name>
</gene>
<feature type="region of interest" description="Disordered" evidence="1">
    <location>
        <begin position="1"/>
        <end position="41"/>
    </location>
</feature>
<name>A0A4Z2I3J8_9TELE</name>
<comment type="caution">
    <text evidence="2">The sequence shown here is derived from an EMBL/GenBank/DDBJ whole genome shotgun (WGS) entry which is preliminary data.</text>
</comment>
<feature type="compositionally biased region" description="Low complexity" evidence="1">
    <location>
        <begin position="25"/>
        <end position="36"/>
    </location>
</feature>
<protein>
    <submittedName>
        <fullName evidence="2">Uncharacterized protein</fullName>
    </submittedName>
</protein>
<dbReference type="EMBL" id="SRLO01000143">
    <property type="protein sequence ID" value="TNN72045.1"/>
    <property type="molecule type" value="Genomic_DNA"/>
</dbReference>
<sequence>MADGVVKRMKRLPQQSAAAERRSRAPQQSAAAEPRPLLLTRSEEPFRKEMVALLLEGRAAALEAPLWRSRSGGAALEEPLWRSRSGGAARLHNKRLFDSRAAASRCMGCISLVDLCQRADRKRRGFGSQMATRSRTLEVAS</sequence>